<protein>
    <submittedName>
        <fullName evidence="1">Uncharacterized protein</fullName>
    </submittedName>
</protein>
<proteinExistence type="predicted"/>
<dbReference type="AlphaFoldDB" id="A0A926QKK8"/>
<sequence length="60" mass="6530">MQNSLPLIAALEQIARCKYFTGISEHAPRTPIHCIKYAGSQVPISVNLAACHTCGEYKPS</sequence>
<reference evidence="1" key="1">
    <citation type="submission" date="2020-09" db="EMBL/GenBank/DDBJ databases">
        <title>Draft Genome Sequence of Paenibacillus sp. WST5.</title>
        <authorList>
            <person name="Bao Z."/>
        </authorList>
    </citation>
    <scope>NUCLEOTIDE SEQUENCE</scope>
    <source>
        <strain evidence="1">WST5</strain>
    </source>
</reference>
<evidence type="ECO:0000313" key="1">
    <source>
        <dbReference type="EMBL" id="MBD0381549.1"/>
    </source>
</evidence>
<dbReference type="Proteomes" id="UP000650466">
    <property type="component" value="Unassembled WGS sequence"/>
</dbReference>
<dbReference type="EMBL" id="JACVVD010000005">
    <property type="protein sequence ID" value="MBD0381549.1"/>
    <property type="molecule type" value="Genomic_DNA"/>
</dbReference>
<name>A0A926QKK8_9BACL</name>
<organism evidence="1 2">
    <name type="scientific">Paenibacillus sedimenti</name>
    <dbReference type="NCBI Taxonomy" id="2770274"/>
    <lineage>
        <taxon>Bacteria</taxon>
        <taxon>Bacillati</taxon>
        <taxon>Bacillota</taxon>
        <taxon>Bacilli</taxon>
        <taxon>Bacillales</taxon>
        <taxon>Paenibacillaceae</taxon>
        <taxon>Paenibacillus</taxon>
    </lineage>
</organism>
<comment type="caution">
    <text evidence="1">The sequence shown here is derived from an EMBL/GenBank/DDBJ whole genome shotgun (WGS) entry which is preliminary data.</text>
</comment>
<gene>
    <name evidence="1" type="ORF">ICC18_15615</name>
</gene>
<accession>A0A926QKK8</accession>
<evidence type="ECO:0000313" key="2">
    <source>
        <dbReference type="Proteomes" id="UP000650466"/>
    </source>
</evidence>
<keyword evidence="2" id="KW-1185">Reference proteome</keyword>